<dbReference type="EMBL" id="QFQS01000004">
    <property type="protein sequence ID" value="PZQ96126.1"/>
    <property type="molecule type" value="Genomic_DNA"/>
</dbReference>
<gene>
    <name evidence="1" type="ORF">DI533_16935</name>
</gene>
<reference evidence="1 2" key="1">
    <citation type="submission" date="2017-08" db="EMBL/GenBank/DDBJ databases">
        <title>Infants hospitalized years apart are colonized by the same room-sourced microbial strains.</title>
        <authorList>
            <person name="Brooks B."/>
            <person name="Olm M.R."/>
            <person name="Firek B.A."/>
            <person name="Baker R."/>
            <person name="Thomas B.C."/>
            <person name="Morowitz M.J."/>
            <person name="Banfield J.F."/>
        </authorList>
    </citation>
    <scope>NUCLEOTIDE SEQUENCE [LARGE SCALE GENOMIC DNA]</scope>
    <source>
        <strain evidence="1">S2_003_000_R2_11</strain>
    </source>
</reference>
<accession>A0A2W5S206</accession>
<proteinExistence type="predicted"/>
<protein>
    <recommendedName>
        <fullName evidence="3">Nutrient deprivation-induced protein</fullName>
    </recommendedName>
</protein>
<comment type="caution">
    <text evidence="1">The sequence shown here is derived from an EMBL/GenBank/DDBJ whole genome shotgun (WGS) entry which is preliminary data.</text>
</comment>
<sequence length="149" mass="15968">MTSLASDPSTASILAGETKRRADQAKNALVSEANTFADALRTAAQNVRSGSPQERILGEIATVIADASDSLHHKDMGQILSDMSKFARSSPLMFVGGAMLLGFTATRFARASSAELRIQQEVSPAHPVRQVETFIDEGNPNVDPVEERL</sequence>
<name>A0A2W5S206_CERSP</name>
<organism evidence="1 2">
    <name type="scientific">Cereibacter sphaeroides</name>
    <name type="common">Rhodobacter sphaeroides</name>
    <dbReference type="NCBI Taxonomy" id="1063"/>
    <lineage>
        <taxon>Bacteria</taxon>
        <taxon>Pseudomonadati</taxon>
        <taxon>Pseudomonadota</taxon>
        <taxon>Alphaproteobacteria</taxon>
        <taxon>Rhodobacterales</taxon>
        <taxon>Paracoccaceae</taxon>
        <taxon>Cereibacter</taxon>
    </lineage>
</organism>
<evidence type="ECO:0008006" key="3">
    <source>
        <dbReference type="Google" id="ProtNLM"/>
    </source>
</evidence>
<dbReference type="Proteomes" id="UP000248975">
    <property type="component" value="Unassembled WGS sequence"/>
</dbReference>
<evidence type="ECO:0000313" key="1">
    <source>
        <dbReference type="EMBL" id="PZQ96126.1"/>
    </source>
</evidence>
<evidence type="ECO:0000313" key="2">
    <source>
        <dbReference type="Proteomes" id="UP000248975"/>
    </source>
</evidence>
<dbReference type="AlphaFoldDB" id="A0A2W5S206"/>